<organism evidence="15 16">
    <name type="scientific">Oldenlandia corymbosa var. corymbosa</name>
    <dbReference type="NCBI Taxonomy" id="529605"/>
    <lineage>
        <taxon>Eukaryota</taxon>
        <taxon>Viridiplantae</taxon>
        <taxon>Streptophyta</taxon>
        <taxon>Embryophyta</taxon>
        <taxon>Tracheophyta</taxon>
        <taxon>Spermatophyta</taxon>
        <taxon>Magnoliopsida</taxon>
        <taxon>eudicotyledons</taxon>
        <taxon>Gunneridae</taxon>
        <taxon>Pentapetalae</taxon>
        <taxon>asterids</taxon>
        <taxon>lamiids</taxon>
        <taxon>Gentianales</taxon>
        <taxon>Rubiaceae</taxon>
        <taxon>Rubioideae</taxon>
        <taxon>Spermacoceae</taxon>
        <taxon>Hedyotis-Oldenlandia complex</taxon>
        <taxon>Oldenlandia</taxon>
    </lineage>
</organism>
<evidence type="ECO:0000256" key="4">
    <source>
        <dbReference type="ARBA" id="ARBA00022617"/>
    </source>
</evidence>
<feature type="binding site" description="axial binding residue" evidence="12">
    <location>
        <position position="425"/>
    </location>
    <ligand>
        <name>heme</name>
        <dbReference type="ChEBI" id="CHEBI:30413"/>
    </ligand>
    <ligandPart>
        <name>Fe</name>
        <dbReference type="ChEBI" id="CHEBI:18248"/>
    </ligandPart>
</feature>
<dbReference type="GO" id="GO:0016125">
    <property type="term" value="P:sterol metabolic process"/>
    <property type="evidence" value="ECO:0007669"/>
    <property type="project" value="TreeGrafter"/>
</dbReference>
<feature type="transmembrane region" description="Helical" evidence="14">
    <location>
        <begin position="6"/>
        <end position="26"/>
    </location>
</feature>
<accession>A0AAV1CYW1</accession>
<name>A0AAV1CYW1_OLDCO</name>
<comment type="cofactor">
    <cofactor evidence="1 12">
        <name>heme</name>
        <dbReference type="ChEBI" id="CHEBI:30413"/>
    </cofactor>
</comment>
<sequence>MEFSYVSLLCFFVFLTTLLLYFFFYATKSGLSNLPPGKIGWPIIGETLEYLSCGKNGQPEKFSFDRIAKYSSNVFKTHLFGEKAVFFCGPLGNKFLFLNEEKLVQAWWPRSFDKIFHPSNEITSREIAIQLKKIFPRFLNSEALRGYVGVMDDIARKHFASSWENRDQVEVYPLSESYTFWVAARLFLGVEDPTEASKLFELFMVLPAGMFSVPIDLPGTALNKAVKASSQLRKQFLAIIKQKKIDLADGKASPTQDVMSIMLNATDEHGNFFNESDVADKMLGLVVGGHATSSSVSTSIVKYLAELPEIYEGVYKEQMEIAKSKAPGELLSWEDIKKMKYSWNVVREALRLAPPAPGAFREALSDFIFHGFSIPKGRKLYWDANATHKNPEYFPDPLKFDPSRFEGSGPAPYTFIPFGGGPRICPGKEYAQLVILVFIHNLVIIW</sequence>
<dbReference type="PRINTS" id="PR00385">
    <property type="entry name" value="P450"/>
</dbReference>
<evidence type="ECO:0000256" key="5">
    <source>
        <dbReference type="ARBA" id="ARBA00022692"/>
    </source>
</evidence>
<keyword evidence="11 14" id="KW-0472">Membrane</keyword>
<protein>
    <submittedName>
        <fullName evidence="15">OLC1v1036802C1</fullName>
    </submittedName>
</protein>
<evidence type="ECO:0000256" key="2">
    <source>
        <dbReference type="ARBA" id="ARBA00004167"/>
    </source>
</evidence>
<dbReference type="InterPro" id="IPR017972">
    <property type="entry name" value="Cyt_P450_CS"/>
</dbReference>
<evidence type="ECO:0000256" key="8">
    <source>
        <dbReference type="ARBA" id="ARBA00023002"/>
    </source>
</evidence>
<dbReference type="PROSITE" id="PS00086">
    <property type="entry name" value="CYTOCHROME_P450"/>
    <property type="match status" value="1"/>
</dbReference>
<keyword evidence="8 13" id="KW-0560">Oxidoreductase</keyword>
<evidence type="ECO:0000256" key="12">
    <source>
        <dbReference type="PIRSR" id="PIRSR602403-1"/>
    </source>
</evidence>
<keyword evidence="7 14" id="KW-1133">Transmembrane helix</keyword>
<evidence type="ECO:0000256" key="9">
    <source>
        <dbReference type="ARBA" id="ARBA00023004"/>
    </source>
</evidence>
<evidence type="ECO:0000256" key="11">
    <source>
        <dbReference type="ARBA" id="ARBA00023136"/>
    </source>
</evidence>
<comment type="similarity">
    <text evidence="3 13">Belongs to the cytochrome P450 family.</text>
</comment>
<dbReference type="SUPFAM" id="SSF48264">
    <property type="entry name" value="Cytochrome P450"/>
    <property type="match status" value="1"/>
</dbReference>
<evidence type="ECO:0000313" key="16">
    <source>
        <dbReference type="Proteomes" id="UP001161247"/>
    </source>
</evidence>
<dbReference type="GO" id="GO:0020037">
    <property type="term" value="F:heme binding"/>
    <property type="evidence" value="ECO:0007669"/>
    <property type="project" value="InterPro"/>
</dbReference>
<dbReference type="CDD" id="cd11043">
    <property type="entry name" value="CYP90-like"/>
    <property type="match status" value="1"/>
</dbReference>
<comment type="subcellular location">
    <subcellularLocation>
        <location evidence="2">Membrane</location>
        <topology evidence="2">Single-pass membrane protein</topology>
    </subcellularLocation>
</comment>
<evidence type="ECO:0000256" key="14">
    <source>
        <dbReference type="SAM" id="Phobius"/>
    </source>
</evidence>
<evidence type="ECO:0000256" key="7">
    <source>
        <dbReference type="ARBA" id="ARBA00022989"/>
    </source>
</evidence>
<keyword evidence="9 12" id="KW-0408">Iron</keyword>
<dbReference type="InterPro" id="IPR036396">
    <property type="entry name" value="Cyt_P450_sf"/>
</dbReference>
<keyword evidence="6 12" id="KW-0479">Metal-binding</keyword>
<proteinExistence type="inferred from homology"/>
<evidence type="ECO:0000256" key="1">
    <source>
        <dbReference type="ARBA" id="ARBA00001971"/>
    </source>
</evidence>
<evidence type="ECO:0000256" key="13">
    <source>
        <dbReference type="RuleBase" id="RU000461"/>
    </source>
</evidence>
<dbReference type="GO" id="GO:0016020">
    <property type="term" value="C:membrane"/>
    <property type="evidence" value="ECO:0007669"/>
    <property type="project" value="UniProtKB-SubCell"/>
</dbReference>
<reference evidence="15" key="1">
    <citation type="submission" date="2023-03" db="EMBL/GenBank/DDBJ databases">
        <authorList>
            <person name="Julca I."/>
        </authorList>
    </citation>
    <scope>NUCLEOTIDE SEQUENCE</scope>
</reference>
<keyword evidence="16" id="KW-1185">Reference proteome</keyword>
<dbReference type="GO" id="GO:0016712">
    <property type="term" value="F:oxidoreductase activity, acting on paired donors, with incorporation or reduction of molecular oxygen, reduced flavin or flavoprotein as one donor, and incorporation of one atom of oxygen"/>
    <property type="evidence" value="ECO:0007669"/>
    <property type="project" value="UniProtKB-ARBA"/>
</dbReference>
<evidence type="ECO:0000256" key="10">
    <source>
        <dbReference type="ARBA" id="ARBA00023033"/>
    </source>
</evidence>
<keyword evidence="4 12" id="KW-0349">Heme</keyword>
<dbReference type="AlphaFoldDB" id="A0AAV1CYW1"/>
<dbReference type="FunFam" id="1.10.630.10:FF:000022">
    <property type="entry name" value="Taxadiene 5-alpha hydroxylase"/>
    <property type="match status" value="1"/>
</dbReference>
<dbReference type="PRINTS" id="PR00465">
    <property type="entry name" value="EP450IV"/>
</dbReference>
<dbReference type="Pfam" id="PF00067">
    <property type="entry name" value="p450"/>
    <property type="match status" value="1"/>
</dbReference>
<dbReference type="InterPro" id="IPR002403">
    <property type="entry name" value="Cyt_P450_E_grp-IV"/>
</dbReference>
<evidence type="ECO:0000256" key="3">
    <source>
        <dbReference type="ARBA" id="ARBA00010617"/>
    </source>
</evidence>
<dbReference type="PANTHER" id="PTHR24286:SF349">
    <property type="entry name" value="CYTOCHROME P450 716A1-RELATED"/>
    <property type="match status" value="1"/>
</dbReference>
<keyword evidence="10 13" id="KW-0503">Monooxygenase</keyword>
<evidence type="ECO:0000313" key="15">
    <source>
        <dbReference type="EMBL" id="CAI9099909.1"/>
    </source>
</evidence>
<dbReference type="InterPro" id="IPR001128">
    <property type="entry name" value="Cyt_P450"/>
</dbReference>
<evidence type="ECO:0000256" key="6">
    <source>
        <dbReference type="ARBA" id="ARBA00022723"/>
    </source>
</evidence>
<dbReference type="GO" id="GO:0005506">
    <property type="term" value="F:iron ion binding"/>
    <property type="evidence" value="ECO:0007669"/>
    <property type="project" value="InterPro"/>
</dbReference>
<gene>
    <name evidence="15" type="ORF">OLC1_LOCUS9841</name>
</gene>
<dbReference type="Proteomes" id="UP001161247">
    <property type="component" value="Chromosome 3"/>
</dbReference>
<keyword evidence="5 14" id="KW-0812">Transmembrane</keyword>
<dbReference type="PANTHER" id="PTHR24286">
    <property type="entry name" value="CYTOCHROME P450 26"/>
    <property type="match status" value="1"/>
</dbReference>
<dbReference type="EMBL" id="OX459120">
    <property type="protein sequence ID" value="CAI9099909.1"/>
    <property type="molecule type" value="Genomic_DNA"/>
</dbReference>
<dbReference type="Gene3D" id="1.10.630.10">
    <property type="entry name" value="Cytochrome P450"/>
    <property type="match status" value="1"/>
</dbReference>